<proteinExistence type="predicted"/>
<dbReference type="AlphaFoldDB" id="A0A6H2H7P4"/>
<dbReference type="EC" id="5.4.99.28" evidence="2"/>
<feature type="domain" description="Pseudouridine synthase RsuA/RluA-like" evidence="1">
    <location>
        <begin position="96"/>
        <end position="241"/>
    </location>
</feature>
<dbReference type="GO" id="GO:0160151">
    <property type="term" value="F:tRNA pseudouridine(32) synthase activity"/>
    <property type="evidence" value="ECO:0007669"/>
    <property type="project" value="UniProtKB-EC"/>
</dbReference>
<evidence type="ECO:0000259" key="1">
    <source>
        <dbReference type="Pfam" id="PF00849"/>
    </source>
</evidence>
<dbReference type="InterPro" id="IPR006145">
    <property type="entry name" value="PsdUridine_synth_RsuA/RluA"/>
</dbReference>
<dbReference type="InterPro" id="IPR006224">
    <property type="entry name" value="PsdUridine_synth_RluA-like_CS"/>
</dbReference>
<dbReference type="PROSITE" id="PS01129">
    <property type="entry name" value="PSI_RLU"/>
    <property type="match status" value="1"/>
</dbReference>
<organism evidence="2 3">
    <name type="scientific">Polaromonas vacuolata</name>
    <dbReference type="NCBI Taxonomy" id="37448"/>
    <lineage>
        <taxon>Bacteria</taxon>
        <taxon>Pseudomonadati</taxon>
        <taxon>Pseudomonadota</taxon>
        <taxon>Betaproteobacteria</taxon>
        <taxon>Burkholderiales</taxon>
        <taxon>Comamonadaceae</taxon>
        <taxon>Polaromonas</taxon>
    </lineage>
</organism>
<name>A0A6H2H7P4_9BURK</name>
<dbReference type="KEGG" id="pvac:HC248_01096"/>
<evidence type="ECO:0000313" key="2">
    <source>
        <dbReference type="EMBL" id="QJC55813.1"/>
    </source>
</evidence>
<dbReference type="InterPro" id="IPR050188">
    <property type="entry name" value="RluA_PseudoU_synthase"/>
</dbReference>
<protein>
    <submittedName>
        <fullName evidence="2">Ribosomal large subunit pseudouridine synthase A</fullName>
        <ecNumber evidence="2">5.4.99.28</ecNumber>
    </submittedName>
</protein>
<dbReference type="PANTHER" id="PTHR21600">
    <property type="entry name" value="MITOCHONDRIAL RNA PSEUDOURIDINE SYNTHASE"/>
    <property type="match status" value="1"/>
</dbReference>
<sequence length="301" mass="34394">MSNHGLPSRDGVTPSCVSLPAGNWPTMADFFFERFPAISAQTWLERMAQGLMVDEFGVPVDAERPYQGHIRIYYYRALAQEVRIPFEESLLFQDEYLVVADKPHFLPVTPSGSYLQETLLVRLKKRLGIDCLVPLHRIDRETAGLVLFSKRPQDRNAYQDLFRRHQMRKHYEAIAPWRAEIAFPLTRKSRIVEGEPFFRQREIDGPPNSETEIDVIAVVGNKARYKLNPVTGKKHQLRVHMYALGLAIDNDRMYPPVLDTPGDDFNFPLQLLAKGIAFTDPITGQARAFESQLKLQNLSAA</sequence>
<dbReference type="Proteomes" id="UP000502041">
    <property type="component" value="Chromosome"/>
</dbReference>
<gene>
    <name evidence="2" type="primary">rluA_1</name>
    <name evidence="2" type="ORF">HC248_01096</name>
</gene>
<dbReference type="CDD" id="cd02558">
    <property type="entry name" value="PSRA_1"/>
    <property type="match status" value="1"/>
</dbReference>
<keyword evidence="2" id="KW-0413">Isomerase</keyword>
<dbReference type="GO" id="GO:0003723">
    <property type="term" value="F:RNA binding"/>
    <property type="evidence" value="ECO:0007669"/>
    <property type="project" value="InterPro"/>
</dbReference>
<dbReference type="Pfam" id="PF00849">
    <property type="entry name" value="PseudoU_synth_2"/>
    <property type="match status" value="1"/>
</dbReference>
<dbReference type="Gene3D" id="3.30.2350.10">
    <property type="entry name" value="Pseudouridine synthase"/>
    <property type="match status" value="1"/>
</dbReference>
<dbReference type="PANTHER" id="PTHR21600:SF84">
    <property type="entry name" value="PSEUDOURIDINE SYNTHASE RSUA_RLUA-LIKE DOMAIN-CONTAINING PROTEIN"/>
    <property type="match status" value="1"/>
</dbReference>
<dbReference type="InterPro" id="IPR020103">
    <property type="entry name" value="PsdUridine_synth_cat_dom_sf"/>
</dbReference>
<evidence type="ECO:0000313" key="3">
    <source>
        <dbReference type="Proteomes" id="UP000502041"/>
    </source>
</evidence>
<dbReference type="RefSeq" id="WP_168921617.1">
    <property type="nucleotide sequence ID" value="NZ_CP051461.1"/>
</dbReference>
<dbReference type="EMBL" id="CP051461">
    <property type="protein sequence ID" value="QJC55813.1"/>
    <property type="molecule type" value="Genomic_DNA"/>
</dbReference>
<reference evidence="2 3" key="1">
    <citation type="submission" date="2020-04" db="EMBL/GenBank/DDBJ databases">
        <title>Complete genome of a Psychrophilic, Marine, Gas Vacuolate Bacterium Polaromonas vacuolata KCTC 22033T.</title>
        <authorList>
            <person name="Hwang K."/>
            <person name="Kim K.M."/>
        </authorList>
    </citation>
    <scope>NUCLEOTIDE SEQUENCE [LARGE SCALE GENOMIC DNA]</scope>
    <source>
        <strain evidence="2 3">KCTC 22033</strain>
    </source>
</reference>
<keyword evidence="3" id="KW-1185">Reference proteome</keyword>
<dbReference type="SUPFAM" id="SSF55120">
    <property type="entry name" value="Pseudouridine synthase"/>
    <property type="match status" value="1"/>
</dbReference>
<dbReference type="GO" id="GO:0000455">
    <property type="term" value="P:enzyme-directed rRNA pseudouridine synthesis"/>
    <property type="evidence" value="ECO:0007669"/>
    <property type="project" value="TreeGrafter"/>
</dbReference>
<accession>A0A6H2H7P4</accession>